<organism evidence="2 3">
    <name type="scientific">Mycena maculata</name>
    <dbReference type="NCBI Taxonomy" id="230809"/>
    <lineage>
        <taxon>Eukaryota</taxon>
        <taxon>Fungi</taxon>
        <taxon>Dikarya</taxon>
        <taxon>Basidiomycota</taxon>
        <taxon>Agaricomycotina</taxon>
        <taxon>Agaricomycetes</taxon>
        <taxon>Agaricomycetidae</taxon>
        <taxon>Agaricales</taxon>
        <taxon>Marasmiineae</taxon>
        <taxon>Mycenaceae</taxon>
        <taxon>Mycena</taxon>
    </lineage>
</organism>
<accession>A0AAD7HA26</accession>
<name>A0AAD7HA26_9AGAR</name>
<evidence type="ECO:0000259" key="1">
    <source>
        <dbReference type="SMART" id="SM00225"/>
    </source>
</evidence>
<dbReference type="CDD" id="cd18186">
    <property type="entry name" value="BTB_POZ_ZBTB_KLHL-like"/>
    <property type="match status" value="1"/>
</dbReference>
<evidence type="ECO:0000313" key="3">
    <source>
        <dbReference type="Proteomes" id="UP001215280"/>
    </source>
</evidence>
<proteinExistence type="predicted"/>
<sequence length="316" mass="36514">MSENDSLQRAESLWFSPEIVVLRANTRVFRVFAAILKAQSSVFADMFTFPQPPSADLEMMDGFPVVKLYDDPDEVEVFLKAIFDSSFFMPPPAETHFENAIGILHLSHKYDVPYLRRRALEHLSTIYPTRLEGYDNRADNTESTQVDFHRRIITIQVAAEVGSLWILPLAYHDLCKREILDIITSVEWQALGEKERNACLAGHSARTSYFPKLYRFLTVHKADEDECDDWSECNRLRLEFSHDVVQWVNTTWPLDNWNNQDWTAMEETGICETCIADSKAVYAASRQTFWDQLPQMFGLPGWEGLEEMRRVALSVS</sequence>
<dbReference type="InterPro" id="IPR000210">
    <property type="entry name" value="BTB/POZ_dom"/>
</dbReference>
<dbReference type="EMBL" id="JARJLG010000344">
    <property type="protein sequence ID" value="KAJ7715653.1"/>
    <property type="molecule type" value="Genomic_DNA"/>
</dbReference>
<reference evidence="2" key="1">
    <citation type="submission" date="2023-03" db="EMBL/GenBank/DDBJ databases">
        <title>Massive genome expansion in bonnet fungi (Mycena s.s.) driven by repeated elements and novel gene families across ecological guilds.</title>
        <authorList>
            <consortium name="Lawrence Berkeley National Laboratory"/>
            <person name="Harder C.B."/>
            <person name="Miyauchi S."/>
            <person name="Viragh M."/>
            <person name="Kuo A."/>
            <person name="Thoen E."/>
            <person name="Andreopoulos B."/>
            <person name="Lu D."/>
            <person name="Skrede I."/>
            <person name="Drula E."/>
            <person name="Henrissat B."/>
            <person name="Morin E."/>
            <person name="Kohler A."/>
            <person name="Barry K."/>
            <person name="LaButti K."/>
            <person name="Morin E."/>
            <person name="Salamov A."/>
            <person name="Lipzen A."/>
            <person name="Mereny Z."/>
            <person name="Hegedus B."/>
            <person name="Baldrian P."/>
            <person name="Stursova M."/>
            <person name="Weitz H."/>
            <person name="Taylor A."/>
            <person name="Grigoriev I.V."/>
            <person name="Nagy L.G."/>
            <person name="Martin F."/>
            <person name="Kauserud H."/>
        </authorList>
    </citation>
    <scope>NUCLEOTIDE SEQUENCE</scope>
    <source>
        <strain evidence="2">CBHHK188m</strain>
    </source>
</reference>
<dbReference type="InterPro" id="IPR011333">
    <property type="entry name" value="SKP1/BTB/POZ_sf"/>
</dbReference>
<evidence type="ECO:0000313" key="2">
    <source>
        <dbReference type="EMBL" id="KAJ7715653.1"/>
    </source>
</evidence>
<dbReference type="SUPFAM" id="SSF54695">
    <property type="entry name" value="POZ domain"/>
    <property type="match status" value="1"/>
</dbReference>
<comment type="caution">
    <text evidence="2">The sequence shown here is derived from an EMBL/GenBank/DDBJ whole genome shotgun (WGS) entry which is preliminary data.</text>
</comment>
<gene>
    <name evidence="2" type="ORF">DFH07DRAFT_862699</name>
</gene>
<dbReference type="SMART" id="SM00225">
    <property type="entry name" value="BTB"/>
    <property type="match status" value="1"/>
</dbReference>
<keyword evidence="3" id="KW-1185">Reference proteome</keyword>
<dbReference type="Proteomes" id="UP001215280">
    <property type="component" value="Unassembled WGS sequence"/>
</dbReference>
<protein>
    <recommendedName>
        <fullName evidence="1">BTB domain-containing protein</fullName>
    </recommendedName>
</protein>
<dbReference type="AlphaFoldDB" id="A0AAD7HA26"/>
<feature type="domain" description="BTB" evidence="1">
    <location>
        <begin position="18"/>
        <end position="127"/>
    </location>
</feature>
<dbReference type="Gene3D" id="3.30.710.10">
    <property type="entry name" value="Potassium Channel Kv1.1, Chain A"/>
    <property type="match status" value="1"/>
</dbReference>